<dbReference type="GO" id="GO:0004176">
    <property type="term" value="F:ATP-dependent peptidase activity"/>
    <property type="evidence" value="ECO:0007669"/>
    <property type="project" value="InterPro"/>
</dbReference>
<evidence type="ECO:0000256" key="1">
    <source>
        <dbReference type="ARBA" id="ARBA00007039"/>
    </source>
</evidence>
<dbReference type="PRINTS" id="PR00127">
    <property type="entry name" value="CLPPROTEASEP"/>
</dbReference>
<protein>
    <recommendedName>
        <fullName evidence="4">Protease</fullName>
    </recommendedName>
</protein>
<reference evidence="3" key="1">
    <citation type="journal article" date="2020" name="Nature">
        <title>Giant virus diversity and host interactions through global metagenomics.</title>
        <authorList>
            <person name="Schulz F."/>
            <person name="Roux S."/>
            <person name="Paez-Espino D."/>
            <person name="Jungbluth S."/>
            <person name="Walsh D.A."/>
            <person name="Denef V.J."/>
            <person name="McMahon K.D."/>
            <person name="Konstantinidis K.T."/>
            <person name="Eloe-Fadrosh E.A."/>
            <person name="Kyrpides N.C."/>
            <person name="Woyke T."/>
        </authorList>
    </citation>
    <scope>NUCLEOTIDE SEQUENCE</scope>
    <source>
        <strain evidence="3">GVMAG-M-3300023184-160</strain>
    </source>
</reference>
<dbReference type="Gene3D" id="3.90.226.10">
    <property type="entry name" value="2-enoyl-CoA Hydratase, Chain A, domain 1"/>
    <property type="match status" value="1"/>
</dbReference>
<keyword evidence="2" id="KW-0472">Membrane</keyword>
<dbReference type="GO" id="GO:0006515">
    <property type="term" value="P:protein quality control for misfolded or incompletely synthesized proteins"/>
    <property type="evidence" value="ECO:0007669"/>
    <property type="project" value="TreeGrafter"/>
</dbReference>
<accession>A0A6C0HPV7</accession>
<dbReference type="AlphaFoldDB" id="A0A6C0HPV7"/>
<dbReference type="InterPro" id="IPR023562">
    <property type="entry name" value="ClpP/TepA"/>
</dbReference>
<keyword evidence="2" id="KW-0812">Transmembrane</keyword>
<sequence length="195" mass="22685">MSEVSKLLEGPIFHSKTSIRTEKNHIFFYTEVDRDSVHELIETIREMEVYCTQMKRQMNLKKVPIYLHINSYGGCVFSALNAIDYIQSCKVPIYTVIEGAVASAGTLISVFGAKRYMRPNAHMLIHQLSSSCWGKMQEIEDEYANLKQLMVKIRSIYAERTTIPKKQLRRMLKHDLWFNVDECIENGLVDEIWTD</sequence>
<evidence type="ECO:0000256" key="2">
    <source>
        <dbReference type="SAM" id="Phobius"/>
    </source>
</evidence>
<dbReference type="Pfam" id="PF00574">
    <property type="entry name" value="CLP_protease"/>
    <property type="match status" value="1"/>
</dbReference>
<organism evidence="3">
    <name type="scientific">viral metagenome</name>
    <dbReference type="NCBI Taxonomy" id="1070528"/>
    <lineage>
        <taxon>unclassified sequences</taxon>
        <taxon>metagenomes</taxon>
        <taxon>organismal metagenomes</taxon>
    </lineage>
</organism>
<dbReference type="GO" id="GO:0009368">
    <property type="term" value="C:endopeptidase Clp complex"/>
    <property type="evidence" value="ECO:0007669"/>
    <property type="project" value="TreeGrafter"/>
</dbReference>
<proteinExistence type="inferred from homology"/>
<dbReference type="CDD" id="cd07016">
    <property type="entry name" value="S14_ClpP_1"/>
    <property type="match status" value="1"/>
</dbReference>
<keyword evidence="2" id="KW-1133">Transmembrane helix</keyword>
<dbReference type="InterPro" id="IPR029045">
    <property type="entry name" value="ClpP/crotonase-like_dom_sf"/>
</dbReference>
<dbReference type="PANTHER" id="PTHR10381:SF11">
    <property type="entry name" value="ATP-DEPENDENT CLP PROTEASE PROTEOLYTIC SUBUNIT, MITOCHONDRIAL"/>
    <property type="match status" value="1"/>
</dbReference>
<comment type="similarity">
    <text evidence="1">Belongs to the peptidase S14 family.</text>
</comment>
<feature type="transmembrane region" description="Helical" evidence="2">
    <location>
        <begin position="92"/>
        <end position="113"/>
    </location>
</feature>
<name>A0A6C0HPV7_9ZZZZ</name>
<dbReference type="SUPFAM" id="SSF52096">
    <property type="entry name" value="ClpP/crotonase"/>
    <property type="match status" value="1"/>
</dbReference>
<dbReference type="EMBL" id="MN739993">
    <property type="protein sequence ID" value="QHT81943.1"/>
    <property type="molecule type" value="Genomic_DNA"/>
</dbReference>
<dbReference type="PANTHER" id="PTHR10381">
    <property type="entry name" value="ATP-DEPENDENT CLP PROTEASE PROTEOLYTIC SUBUNIT"/>
    <property type="match status" value="1"/>
</dbReference>
<evidence type="ECO:0008006" key="4">
    <source>
        <dbReference type="Google" id="ProtNLM"/>
    </source>
</evidence>
<dbReference type="GO" id="GO:0004252">
    <property type="term" value="F:serine-type endopeptidase activity"/>
    <property type="evidence" value="ECO:0007669"/>
    <property type="project" value="InterPro"/>
</dbReference>
<feature type="transmembrane region" description="Helical" evidence="2">
    <location>
        <begin position="65"/>
        <end position="86"/>
    </location>
</feature>
<dbReference type="GO" id="GO:0051117">
    <property type="term" value="F:ATPase binding"/>
    <property type="evidence" value="ECO:0007669"/>
    <property type="project" value="TreeGrafter"/>
</dbReference>
<evidence type="ECO:0000313" key="3">
    <source>
        <dbReference type="EMBL" id="QHT81943.1"/>
    </source>
</evidence>
<dbReference type="InterPro" id="IPR001907">
    <property type="entry name" value="ClpP"/>
</dbReference>